<dbReference type="AlphaFoldDB" id="A0A1I3YB11"/>
<dbReference type="STRING" id="1612308.SAMN05444581_105132"/>
<keyword evidence="3" id="KW-1185">Reference proteome</keyword>
<dbReference type="Proteomes" id="UP000198755">
    <property type="component" value="Unassembled WGS sequence"/>
</dbReference>
<organism evidence="2 3">
    <name type="scientific">Methylocapsa palsarum</name>
    <dbReference type="NCBI Taxonomy" id="1612308"/>
    <lineage>
        <taxon>Bacteria</taxon>
        <taxon>Pseudomonadati</taxon>
        <taxon>Pseudomonadota</taxon>
        <taxon>Alphaproteobacteria</taxon>
        <taxon>Hyphomicrobiales</taxon>
        <taxon>Beijerinckiaceae</taxon>
        <taxon>Methylocapsa</taxon>
    </lineage>
</organism>
<evidence type="ECO:0000313" key="2">
    <source>
        <dbReference type="EMBL" id="SFK28940.1"/>
    </source>
</evidence>
<accession>A0A1I3YB11</accession>
<dbReference type="InterPro" id="IPR010982">
    <property type="entry name" value="Lambda_DNA-bd_dom_sf"/>
</dbReference>
<reference evidence="2 3" key="1">
    <citation type="submission" date="2016-10" db="EMBL/GenBank/DDBJ databases">
        <authorList>
            <person name="de Groot N.N."/>
        </authorList>
    </citation>
    <scope>NUCLEOTIDE SEQUENCE [LARGE SCALE GENOMIC DNA]</scope>
    <source>
        <strain evidence="2 3">NE2</strain>
    </source>
</reference>
<dbReference type="EMBL" id="FOSN01000005">
    <property type="protein sequence ID" value="SFK28940.1"/>
    <property type="molecule type" value="Genomic_DNA"/>
</dbReference>
<dbReference type="InterPro" id="IPR001387">
    <property type="entry name" value="Cro/C1-type_HTH"/>
</dbReference>
<dbReference type="GO" id="GO:0003677">
    <property type="term" value="F:DNA binding"/>
    <property type="evidence" value="ECO:0007669"/>
    <property type="project" value="InterPro"/>
</dbReference>
<dbReference type="Gene3D" id="1.10.260.40">
    <property type="entry name" value="lambda repressor-like DNA-binding domains"/>
    <property type="match status" value="1"/>
</dbReference>
<evidence type="ECO:0000313" key="3">
    <source>
        <dbReference type="Proteomes" id="UP000198755"/>
    </source>
</evidence>
<sequence length="143" mass="15313">MSDSAQVTGRQIAAARALTGMDQATLAQRSKISVQTLRRMEAAEGAPNGYANNIFAVIAALVSAGVIFIDENGEGPGVRLKKRPLAVAEITEKIEALDQTIATLNVEGEPSPETGMNQLRKALAKNQRTKLKNRRAMKSAKPK</sequence>
<protein>
    <recommendedName>
        <fullName evidence="4">Helix-turn-helix</fullName>
    </recommendedName>
</protein>
<feature type="compositionally biased region" description="Basic residues" evidence="1">
    <location>
        <begin position="127"/>
        <end position="143"/>
    </location>
</feature>
<gene>
    <name evidence="2" type="ORF">SAMN05444581_105132</name>
</gene>
<feature type="region of interest" description="Disordered" evidence="1">
    <location>
        <begin position="124"/>
        <end position="143"/>
    </location>
</feature>
<dbReference type="CDD" id="cd00093">
    <property type="entry name" value="HTH_XRE"/>
    <property type="match status" value="1"/>
</dbReference>
<evidence type="ECO:0000256" key="1">
    <source>
        <dbReference type="SAM" id="MobiDB-lite"/>
    </source>
</evidence>
<dbReference type="SUPFAM" id="SSF47413">
    <property type="entry name" value="lambda repressor-like DNA-binding domains"/>
    <property type="match status" value="1"/>
</dbReference>
<evidence type="ECO:0008006" key="4">
    <source>
        <dbReference type="Google" id="ProtNLM"/>
    </source>
</evidence>
<name>A0A1I3YB11_9HYPH</name>
<proteinExistence type="predicted"/>